<evidence type="ECO:0008006" key="2">
    <source>
        <dbReference type="Google" id="ProtNLM"/>
    </source>
</evidence>
<accession>A0A7V2ZKS2</accession>
<organism evidence="1">
    <name type="scientific">Ignavibacterium album</name>
    <dbReference type="NCBI Taxonomy" id="591197"/>
    <lineage>
        <taxon>Bacteria</taxon>
        <taxon>Pseudomonadati</taxon>
        <taxon>Ignavibacteriota</taxon>
        <taxon>Ignavibacteria</taxon>
        <taxon>Ignavibacteriales</taxon>
        <taxon>Ignavibacteriaceae</taxon>
        <taxon>Ignavibacterium</taxon>
    </lineage>
</organism>
<name>A0A7V2ZKS2_9BACT</name>
<sequence length="390" mass="45326">MKKLITFTFAIITAIFFSCQSNKQEKSVSLIDGKQLYSFITLALDSTNVSGNPIVKLFDKAKDKSYTYNKIEIDSTVIDNRKLYSILLEHPIPAYNLFAVIDDSLNLLLKDISLNGYITAKWKTLSDRTIIEVKEEFKSYEVFNLQRYSLYYPLGNNFRLVFRTYTFFSSPKDSLYQNIVEVSDSLIRTKIPKPKFIKLGDSTDTFIYNINEFKYLSPKNVFESIILKEINNTQTELSPNHILNKKSINDVLEYTDANQTFIADERDFKFQIPKDWSKIYNVSLSRDINRNVKGIYFVNQKLGSTIGIIKIPLTDSAEIYINEKLSTVKEIGNYKIRQSELKQDLKRFYQTIEHNCGNKKYLLLIEGSKSIYKENQKLFNDIISSFILNC</sequence>
<proteinExistence type="predicted"/>
<dbReference type="PROSITE" id="PS51257">
    <property type="entry name" value="PROKAR_LIPOPROTEIN"/>
    <property type="match status" value="1"/>
</dbReference>
<comment type="caution">
    <text evidence="1">The sequence shown here is derived from an EMBL/GenBank/DDBJ whole genome shotgun (WGS) entry which is preliminary data.</text>
</comment>
<gene>
    <name evidence="1" type="ORF">ENS31_09405</name>
</gene>
<dbReference type="AlphaFoldDB" id="A0A7V2ZKS2"/>
<dbReference type="EMBL" id="DSUJ01000008">
    <property type="protein sequence ID" value="HFI91725.1"/>
    <property type="molecule type" value="Genomic_DNA"/>
</dbReference>
<reference evidence="1" key="1">
    <citation type="journal article" date="2020" name="mSystems">
        <title>Genome- and Community-Level Interaction Insights into Carbon Utilization and Element Cycling Functions of Hydrothermarchaeota in Hydrothermal Sediment.</title>
        <authorList>
            <person name="Zhou Z."/>
            <person name="Liu Y."/>
            <person name="Xu W."/>
            <person name="Pan J."/>
            <person name="Luo Z.H."/>
            <person name="Li M."/>
        </authorList>
    </citation>
    <scope>NUCLEOTIDE SEQUENCE [LARGE SCALE GENOMIC DNA]</scope>
    <source>
        <strain evidence="1">SpSt-479</strain>
    </source>
</reference>
<evidence type="ECO:0000313" key="1">
    <source>
        <dbReference type="EMBL" id="HFI91725.1"/>
    </source>
</evidence>
<protein>
    <recommendedName>
        <fullName evidence="2">Lipoprotein</fullName>
    </recommendedName>
</protein>